<keyword evidence="4" id="KW-1185">Reference proteome</keyword>
<evidence type="ECO:0000313" key="3">
    <source>
        <dbReference type="EMBL" id="KAK7686637.1"/>
    </source>
</evidence>
<dbReference type="GO" id="GO:0070042">
    <property type="term" value="F:rRNA (uridine-N3-)-methyltransferase activity"/>
    <property type="evidence" value="ECO:0007669"/>
    <property type="project" value="InterPro"/>
</dbReference>
<name>A0AAW0G9S1_9APHY</name>
<dbReference type="Pfam" id="PF10354">
    <property type="entry name" value="BMT5-like"/>
    <property type="match status" value="1"/>
</dbReference>
<organism evidence="3 4">
    <name type="scientific">Cerrena zonata</name>
    <dbReference type="NCBI Taxonomy" id="2478898"/>
    <lineage>
        <taxon>Eukaryota</taxon>
        <taxon>Fungi</taxon>
        <taxon>Dikarya</taxon>
        <taxon>Basidiomycota</taxon>
        <taxon>Agaricomycotina</taxon>
        <taxon>Agaricomycetes</taxon>
        <taxon>Polyporales</taxon>
        <taxon>Cerrenaceae</taxon>
        <taxon>Cerrena</taxon>
    </lineage>
</organism>
<feature type="domain" description="25S rRNA (uridine-N(3))-methyltransferase BMT5-like" evidence="2">
    <location>
        <begin position="64"/>
        <end position="282"/>
    </location>
</feature>
<feature type="compositionally biased region" description="Acidic residues" evidence="1">
    <location>
        <begin position="202"/>
        <end position="216"/>
    </location>
</feature>
<accession>A0AAW0G9S1</accession>
<feature type="compositionally biased region" description="Basic and acidic residues" evidence="1">
    <location>
        <begin position="23"/>
        <end position="34"/>
    </location>
</feature>
<feature type="compositionally biased region" description="Low complexity" evidence="1">
    <location>
        <begin position="9"/>
        <end position="18"/>
    </location>
</feature>
<feature type="region of interest" description="Disordered" evidence="1">
    <location>
        <begin position="1"/>
        <end position="51"/>
    </location>
</feature>
<gene>
    <name evidence="3" type="ORF">QCA50_010237</name>
</gene>
<dbReference type="PANTHER" id="PTHR11538">
    <property type="entry name" value="PHENYLALANYL-TRNA SYNTHETASE"/>
    <property type="match status" value="1"/>
</dbReference>
<dbReference type="InterPro" id="IPR019446">
    <property type="entry name" value="BMT5-like"/>
</dbReference>
<dbReference type="PANTHER" id="PTHR11538:SF26">
    <property type="entry name" value="FERREDOXIN-FOLD ANTICODON-BINDING DOMAIN-CONTAINING PROTEIN 1"/>
    <property type="match status" value="1"/>
</dbReference>
<evidence type="ECO:0000259" key="2">
    <source>
        <dbReference type="Pfam" id="PF10354"/>
    </source>
</evidence>
<evidence type="ECO:0000256" key="1">
    <source>
        <dbReference type="SAM" id="MobiDB-lite"/>
    </source>
</evidence>
<dbReference type="EMBL" id="JASBNA010000016">
    <property type="protein sequence ID" value="KAK7686637.1"/>
    <property type="molecule type" value="Genomic_DNA"/>
</dbReference>
<sequence>MAKGKKTSLKASLSSQQSRLKKKQEAAKAAEHAERKGKKQPTTTKGKAPVKPAYIPFTSTNKILLVGEGNFSFTAALALHPPPILEYLPAGSITATAYDSEKDCYSKYPDAQGIVTQLREKGVEVLFGVDATKLEKCAPLKGKKYDKIMWNFPHAGKGITDQDRNILSNQVLLLGFLKSAAPLLTTGSMPTLTKKKKPKSDDSDDEKEDEAEDEPDLTNAVASRGSILITLRNVQPYISWNLPKLAKNPPPPKRVNDPPNPRYIQLRSFAFDRKLWQGYEHRMTKGERAGGKGTTGVGGEDRTWEFCLKDLDE</sequence>
<dbReference type="GO" id="GO:0070475">
    <property type="term" value="P:rRNA base methylation"/>
    <property type="evidence" value="ECO:0007669"/>
    <property type="project" value="InterPro"/>
</dbReference>
<dbReference type="GO" id="GO:0005737">
    <property type="term" value="C:cytoplasm"/>
    <property type="evidence" value="ECO:0007669"/>
    <property type="project" value="TreeGrafter"/>
</dbReference>
<protein>
    <recommendedName>
        <fullName evidence="2">25S rRNA (uridine-N(3))-methyltransferase BMT5-like domain-containing protein</fullName>
    </recommendedName>
</protein>
<feature type="region of interest" description="Disordered" evidence="1">
    <location>
        <begin position="187"/>
        <end position="219"/>
    </location>
</feature>
<proteinExistence type="predicted"/>
<dbReference type="Proteomes" id="UP001385951">
    <property type="component" value="Unassembled WGS sequence"/>
</dbReference>
<comment type="caution">
    <text evidence="3">The sequence shown here is derived from an EMBL/GenBank/DDBJ whole genome shotgun (WGS) entry which is preliminary data.</text>
</comment>
<evidence type="ECO:0000313" key="4">
    <source>
        <dbReference type="Proteomes" id="UP001385951"/>
    </source>
</evidence>
<dbReference type="AlphaFoldDB" id="A0AAW0G9S1"/>
<reference evidence="3 4" key="1">
    <citation type="submission" date="2022-09" db="EMBL/GenBank/DDBJ databases">
        <authorList>
            <person name="Palmer J.M."/>
        </authorList>
    </citation>
    <scope>NUCLEOTIDE SEQUENCE [LARGE SCALE GENOMIC DNA]</scope>
    <source>
        <strain evidence="3 4">DSM 7382</strain>
    </source>
</reference>